<dbReference type="EMBL" id="DWVS01000016">
    <property type="protein sequence ID" value="HJC86470.1"/>
    <property type="molecule type" value="Genomic_DNA"/>
</dbReference>
<sequence length="88" mass="10671">MVHKGFSYEFSPREAAYLLFGKKICPRCGSRLEKRKDFEMRLGAELNSKVDPIFVPDAKIRQYRYYFYCRKCNREFSLNELAERKKRF</sequence>
<gene>
    <name evidence="1" type="ORF">H9926_00425</name>
</gene>
<evidence type="ECO:0000313" key="2">
    <source>
        <dbReference type="Proteomes" id="UP000823922"/>
    </source>
</evidence>
<proteinExistence type="predicted"/>
<name>A0A9D2QH39_9FIRM</name>
<comment type="caution">
    <text evidence="1">The sequence shown here is derived from an EMBL/GenBank/DDBJ whole genome shotgun (WGS) entry which is preliminary data.</text>
</comment>
<protein>
    <submittedName>
        <fullName evidence="1">Uncharacterized protein</fullName>
    </submittedName>
</protein>
<evidence type="ECO:0000313" key="1">
    <source>
        <dbReference type="EMBL" id="HJC86470.1"/>
    </source>
</evidence>
<accession>A0A9D2QH39</accession>
<reference evidence="1" key="2">
    <citation type="submission" date="2021-04" db="EMBL/GenBank/DDBJ databases">
        <authorList>
            <person name="Gilroy R."/>
        </authorList>
    </citation>
    <scope>NUCLEOTIDE SEQUENCE</scope>
    <source>
        <strain evidence="1">ChiBcec1-1630</strain>
    </source>
</reference>
<dbReference type="Proteomes" id="UP000823922">
    <property type="component" value="Unassembled WGS sequence"/>
</dbReference>
<dbReference type="AlphaFoldDB" id="A0A9D2QH39"/>
<reference evidence="1" key="1">
    <citation type="journal article" date="2021" name="PeerJ">
        <title>Extensive microbial diversity within the chicken gut microbiome revealed by metagenomics and culture.</title>
        <authorList>
            <person name="Gilroy R."/>
            <person name="Ravi A."/>
            <person name="Getino M."/>
            <person name="Pursley I."/>
            <person name="Horton D.L."/>
            <person name="Alikhan N.F."/>
            <person name="Baker D."/>
            <person name="Gharbi K."/>
            <person name="Hall N."/>
            <person name="Watson M."/>
            <person name="Adriaenssens E.M."/>
            <person name="Foster-Nyarko E."/>
            <person name="Jarju S."/>
            <person name="Secka A."/>
            <person name="Antonio M."/>
            <person name="Oren A."/>
            <person name="Chaudhuri R.R."/>
            <person name="La Ragione R."/>
            <person name="Hildebrand F."/>
            <person name="Pallen M.J."/>
        </authorList>
    </citation>
    <scope>NUCLEOTIDE SEQUENCE</scope>
    <source>
        <strain evidence="1">ChiBcec1-1630</strain>
    </source>
</reference>
<organism evidence="1 2">
    <name type="scientific">Candidatus Eisenbergiella intestinigallinarum</name>
    <dbReference type="NCBI Taxonomy" id="2838549"/>
    <lineage>
        <taxon>Bacteria</taxon>
        <taxon>Bacillati</taxon>
        <taxon>Bacillota</taxon>
        <taxon>Clostridia</taxon>
        <taxon>Lachnospirales</taxon>
        <taxon>Lachnospiraceae</taxon>
        <taxon>Eisenbergiella</taxon>
    </lineage>
</organism>